<dbReference type="Gene3D" id="2.170.16.10">
    <property type="entry name" value="Hedgehog/Intein (Hint) domain"/>
    <property type="match status" value="1"/>
</dbReference>
<gene>
    <name evidence="5" type="ORF">OG2516_04511</name>
</gene>
<dbReference type="HOGENOM" id="CLU_010616_0_0_5"/>
<sequence>MTFYFWKFWGCKDDTTHVSPDGTDIIGLWEFDDGQKNVDTGLGDGIRQNGAFKNGAEAHQGQLKIDGRNDFFEVGGNDNPFDLDKGTISTEFTQSEHVGSSPDTIVSRGEWCDRGSEGYFEISVTKQGAVQVLHYANGKMVKMTTEDGFFDAGDKVAVAYSWDKDTGTQFTVANVTDNTETTLTDDTTGLDLDIGDNDGESFTFGARESDDGCYDHFFKGKIEYVEVRNSTMDPPTPPGPVGDGTVEGTAGDDVIDLAYTGDPEGDRIDNNDALIPGHDPNDDLVVAGAGDDLVKSEKGGDTVYAGAGDDTVFGGEGDDLIYGDTDLGTDDGGTVRESFEWDKLLAATGGKELPEKSSYVQNTGSVNVKFTIYREEDEDEVVTALADNEQNVDGIDDGDESITDTSSLASGLNGSGNKAYYKFAFDQPVSNLQFRVNDIDGDGIVKIYARLDGKDVEVEYEVGSRLTQDGNEFDSQGGYKPDTSDEYSVLVTIPGDVDYILIKHAQDGGGNSGINVTDMYFDVEADAPPPVHGDGQDRLFGGEGDDTIYGEGNDDYIDGGVGDDEMYGGEGDDRIIGGDGDDIAYGGAGNDILDDVEGSQYDNADNDEYYGGDGDDEVYTGFGDDTAYGDAGNDTVSGERGNDLVYGGDGDDEVRGGSGDDFLYGGDGDDTLIDGNDEDETYGGDGNDVFRDGRGADIHYGGLGSDTIFGGTTDDHVVGGEDPDLDGDGESDEIDTLDLTGSDVERIDYRDPGVGGGEDDGESGRVYFKDGTTMTFEEIENVIPCFTPGTRIATPRGEVLVEELREGDRIITRDNGIQEIRWVGAKKMSGADLVKNPHLKPVLIRAGALGAGLPERDMLVSPNHRVLVANDQTQLYFDEREVLAAAKHLVGTPGVHRVDVMATTYIHFMFDQHEVVLSDGSWTESFQPGDWSLKGIDRAQRQEIFELFPELAEKEGLAGYTAARKSLKKHEARLLTE</sequence>
<dbReference type="InterPro" id="IPR006141">
    <property type="entry name" value="Intein_N"/>
</dbReference>
<evidence type="ECO:0000259" key="4">
    <source>
        <dbReference type="Pfam" id="PF13403"/>
    </source>
</evidence>
<dbReference type="GO" id="GO:0016539">
    <property type="term" value="P:intein-mediated protein splicing"/>
    <property type="evidence" value="ECO:0007669"/>
    <property type="project" value="InterPro"/>
</dbReference>
<keyword evidence="2" id="KW-0964">Secreted</keyword>
<dbReference type="PANTHER" id="PTHR38340:SF1">
    <property type="entry name" value="S-LAYER PROTEIN"/>
    <property type="match status" value="1"/>
</dbReference>
<accession>Q2CD04</accession>
<comment type="subcellular location">
    <subcellularLocation>
        <location evidence="1">Secreted</location>
    </subcellularLocation>
</comment>
<keyword evidence="6" id="KW-1185">Reference proteome</keyword>
<dbReference type="PANTHER" id="PTHR38340">
    <property type="entry name" value="S-LAYER PROTEIN"/>
    <property type="match status" value="1"/>
</dbReference>
<dbReference type="SUPFAM" id="SSF51120">
    <property type="entry name" value="beta-Roll"/>
    <property type="match status" value="3"/>
</dbReference>
<dbReference type="GO" id="GO:0005509">
    <property type="term" value="F:calcium ion binding"/>
    <property type="evidence" value="ECO:0007669"/>
    <property type="project" value="InterPro"/>
</dbReference>
<name>Q2CD04_OCEGH</name>
<dbReference type="InterPro" id="IPR050557">
    <property type="entry name" value="RTX_toxin/Mannuronan_C5-epim"/>
</dbReference>
<evidence type="ECO:0000256" key="2">
    <source>
        <dbReference type="ARBA" id="ARBA00022525"/>
    </source>
</evidence>
<dbReference type="InterPro" id="IPR011049">
    <property type="entry name" value="Serralysin-like_metalloprot_C"/>
</dbReference>
<dbReference type="InterPro" id="IPR001343">
    <property type="entry name" value="Hemolysn_Ca-bd"/>
</dbReference>
<dbReference type="STRING" id="314256.OG2516_04511"/>
<dbReference type="Pfam" id="PF00353">
    <property type="entry name" value="HemolysinCabind"/>
    <property type="match status" value="5"/>
</dbReference>
<protein>
    <submittedName>
        <fullName evidence="5">Type I secretion target repeat protein</fullName>
    </submittedName>
</protein>
<dbReference type="PRINTS" id="PR00313">
    <property type="entry name" value="CABNDNGRPT"/>
</dbReference>
<dbReference type="PROSITE" id="PS50817">
    <property type="entry name" value="INTEIN_N_TER"/>
    <property type="match status" value="1"/>
</dbReference>
<dbReference type="eggNOG" id="COG2931">
    <property type="taxonomic scope" value="Bacteria"/>
</dbReference>
<reference evidence="5 6" key="1">
    <citation type="journal article" date="2010" name="J. Bacteriol.">
        <title>Genome sequences of Oceanicola granulosus HTCC2516(T) and Oceanicola batsensis HTCC2597(TDelta).</title>
        <authorList>
            <person name="Thrash J.C."/>
            <person name="Cho J.C."/>
            <person name="Vergin K.L."/>
            <person name="Giovannoni S.J."/>
        </authorList>
    </citation>
    <scope>NUCLEOTIDE SEQUENCE [LARGE SCALE GENOMIC DNA]</scope>
    <source>
        <strain evidence="6">ATCC BAA-861 / DSM 15982 / KCTC 12143 / HTCC2516</strain>
    </source>
</reference>
<dbReference type="Proteomes" id="UP000003635">
    <property type="component" value="Unassembled WGS sequence"/>
</dbReference>
<dbReference type="AlphaFoldDB" id="Q2CD04"/>
<dbReference type="InterPro" id="IPR028992">
    <property type="entry name" value="Hedgehog/Intein_dom"/>
</dbReference>
<evidence type="ECO:0000313" key="5">
    <source>
        <dbReference type="EMBL" id="EAR50572.1"/>
    </source>
</evidence>
<evidence type="ECO:0000256" key="1">
    <source>
        <dbReference type="ARBA" id="ARBA00004613"/>
    </source>
</evidence>
<feature type="region of interest" description="Disordered" evidence="3">
    <location>
        <begin position="646"/>
        <end position="674"/>
    </location>
</feature>
<dbReference type="GO" id="GO:0005576">
    <property type="term" value="C:extracellular region"/>
    <property type="evidence" value="ECO:0007669"/>
    <property type="project" value="UniProtKB-SubCell"/>
</dbReference>
<dbReference type="SUPFAM" id="SSF51294">
    <property type="entry name" value="Hedgehog/intein (Hint) domain"/>
    <property type="match status" value="1"/>
</dbReference>
<dbReference type="RefSeq" id="WP_007254430.1">
    <property type="nucleotide sequence ID" value="NZ_CH724107.1"/>
</dbReference>
<dbReference type="Pfam" id="PF13403">
    <property type="entry name" value="Hint_2"/>
    <property type="match status" value="1"/>
</dbReference>
<dbReference type="Gene3D" id="2.150.10.10">
    <property type="entry name" value="Serralysin-like metalloprotease, C-terminal"/>
    <property type="match status" value="2"/>
</dbReference>
<comment type="caution">
    <text evidence="5">The sequence shown here is derived from an EMBL/GenBank/DDBJ whole genome shotgun (WGS) entry which is preliminary data.</text>
</comment>
<proteinExistence type="predicted"/>
<feature type="domain" description="Hedgehog/Intein (Hint)" evidence="4">
    <location>
        <begin position="784"/>
        <end position="930"/>
    </location>
</feature>
<evidence type="ECO:0000313" key="6">
    <source>
        <dbReference type="Proteomes" id="UP000003635"/>
    </source>
</evidence>
<dbReference type="EMBL" id="AAOT01000026">
    <property type="protein sequence ID" value="EAR50572.1"/>
    <property type="molecule type" value="Genomic_DNA"/>
</dbReference>
<organism evidence="5 6">
    <name type="scientific">Oceanicola granulosus (strain ATCC BAA-861 / DSM 15982 / KCTC 12143 / HTCC2516)</name>
    <dbReference type="NCBI Taxonomy" id="314256"/>
    <lineage>
        <taxon>Bacteria</taxon>
        <taxon>Pseudomonadati</taxon>
        <taxon>Pseudomonadota</taxon>
        <taxon>Alphaproteobacteria</taxon>
        <taxon>Rhodobacterales</taxon>
        <taxon>Roseobacteraceae</taxon>
        <taxon>Oceanicola</taxon>
    </lineage>
</organism>
<evidence type="ECO:0000256" key="3">
    <source>
        <dbReference type="SAM" id="MobiDB-lite"/>
    </source>
</evidence>
<dbReference type="InterPro" id="IPR036844">
    <property type="entry name" value="Hint_dom_sf"/>
</dbReference>